<comment type="function">
    <text evidence="5">Catalyzes the interconversion of L-alanine and D-alanine. May also act on other amino acids.</text>
</comment>
<feature type="binding site" evidence="5 7">
    <location>
        <position position="131"/>
    </location>
    <ligand>
        <name>substrate</name>
    </ligand>
</feature>
<dbReference type="Gene3D" id="2.40.37.10">
    <property type="entry name" value="Lyase, Ornithine Decarboxylase, Chain A, domain 1"/>
    <property type="match status" value="1"/>
</dbReference>
<sequence length="357" mass="38736">MSRQTQAIIHANAITENFSVLQALAPQSKPMAVIKADAYGHGAVTVARLLRDQAVRFAVAIIEEAIALREAGITAPIVVLEGPHQPKECYLARQNDCVMVMHSEQQLQWASDCTDADRPAIWIKVDSGMHRLGFSLEDTPRVLNRYRHIISDESVLVTHLASADDLQSDFTQRQLQAFRKVSEDAGLPVSIANSPATIAWPQSRGDWNRLGVALFGSGPPLPEGAGALRPAMTLRSSVMALHAVPQGEAVGYGQMWTATRDSIIATVGIGYADGYPRHCPNGTPVMIKGQRAALVGRVSMDMITIDVTDIAGVKMGDRVELWGAHIPIDEVAAWAGSIGYELMTRVSARVPRIVRHD</sequence>
<evidence type="ECO:0000256" key="3">
    <source>
        <dbReference type="ARBA" id="ARBA00022898"/>
    </source>
</evidence>
<dbReference type="GO" id="GO:0030632">
    <property type="term" value="P:D-alanine biosynthetic process"/>
    <property type="evidence" value="ECO:0007669"/>
    <property type="project" value="UniProtKB-UniRule"/>
</dbReference>
<feature type="modified residue" description="N6-(pyridoxal phosphate)lysine" evidence="5 6">
    <location>
        <position position="35"/>
    </location>
</feature>
<dbReference type="InterPro" id="IPR029066">
    <property type="entry name" value="PLP-binding_barrel"/>
</dbReference>
<dbReference type="InterPro" id="IPR000821">
    <property type="entry name" value="Ala_racemase"/>
</dbReference>
<evidence type="ECO:0000259" key="8">
    <source>
        <dbReference type="SMART" id="SM01005"/>
    </source>
</evidence>
<dbReference type="InterPro" id="IPR011079">
    <property type="entry name" value="Ala_racemase_C"/>
</dbReference>
<comment type="caution">
    <text evidence="9">The sequence shown here is derived from an EMBL/GenBank/DDBJ whole genome shotgun (WGS) entry which is preliminary data.</text>
</comment>
<dbReference type="FunFam" id="3.20.20.10:FF:000002">
    <property type="entry name" value="Alanine racemase"/>
    <property type="match status" value="1"/>
</dbReference>
<dbReference type="GO" id="GO:0008784">
    <property type="term" value="F:alanine racemase activity"/>
    <property type="evidence" value="ECO:0007669"/>
    <property type="project" value="UniProtKB-UniRule"/>
</dbReference>
<dbReference type="HAMAP" id="MF_01201">
    <property type="entry name" value="Ala_racemase"/>
    <property type="match status" value="1"/>
</dbReference>
<dbReference type="PROSITE" id="PS00395">
    <property type="entry name" value="ALANINE_RACEMASE"/>
    <property type="match status" value="1"/>
</dbReference>
<comment type="cofactor">
    <cofactor evidence="2 5 6">
        <name>pyridoxal 5'-phosphate</name>
        <dbReference type="ChEBI" id="CHEBI:597326"/>
    </cofactor>
</comment>
<dbReference type="InterPro" id="IPR009006">
    <property type="entry name" value="Ala_racemase/Decarboxylase_C"/>
</dbReference>
<dbReference type="Gene3D" id="3.20.20.10">
    <property type="entry name" value="Alanine racemase"/>
    <property type="match status" value="1"/>
</dbReference>
<gene>
    <name evidence="9" type="primary">alr-2</name>
    <name evidence="9" type="ORF">GCM10007391_10350</name>
</gene>
<evidence type="ECO:0000256" key="1">
    <source>
        <dbReference type="ARBA" id="ARBA00000316"/>
    </source>
</evidence>
<dbReference type="PANTHER" id="PTHR30511">
    <property type="entry name" value="ALANINE RACEMASE"/>
    <property type="match status" value="1"/>
</dbReference>
<dbReference type="EMBL" id="BMXP01000002">
    <property type="protein sequence ID" value="GGW79496.1"/>
    <property type="molecule type" value="Genomic_DNA"/>
</dbReference>
<evidence type="ECO:0000313" key="10">
    <source>
        <dbReference type="Proteomes" id="UP000631300"/>
    </source>
</evidence>
<keyword evidence="10" id="KW-1185">Reference proteome</keyword>
<dbReference type="GO" id="GO:0030170">
    <property type="term" value="F:pyridoxal phosphate binding"/>
    <property type="evidence" value="ECO:0007669"/>
    <property type="project" value="UniProtKB-UniRule"/>
</dbReference>
<comment type="pathway">
    <text evidence="5">Amino-acid biosynthesis; D-alanine biosynthesis; D-alanine from L-alanine: step 1/1.</text>
</comment>
<comment type="catalytic activity">
    <reaction evidence="1 5">
        <text>L-alanine = D-alanine</text>
        <dbReference type="Rhea" id="RHEA:20249"/>
        <dbReference type="ChEBI" id="CHEBI:57416"/>
        <dbReference type="ChEBI" id="CHEBI:57972"/>
        <dbReference type="EC" id="5.1.1.1"/>
    </reaction>
</comment>
<name>A0A918MWG5_9ALTE</name>
<evidence type="ECO:0000256" key="2">
    <source>
        <dbReference type="ARBA" id="ARBA00001933"/>
    </source>
</evidence>
<reference evidence="9" key="2">
    <citation type="submission" date="2020-09" db="EMBL/GenBank/DDBJ databases">
        <authorList>
            <person name="Sun Q."/>
            <person name="Kim S."/>
        </authorList>
    </citation>
    <scope>NUCLEOTIDE SEQUENCE</scope>
    <source>
        <strain evidence="9">KCTC 22164</strain>
    </source>
</reference>
<dbReference type="EC" id="5.1.1.1" evidence="5"/>
<proteinExistence type="inferred from homology"/>
<dbReference type="AlphaFoldDB" id="A0A918MWG5"/>
<accession>A0A918MWG5</accession>
<dbReference type="GO" id="GO:0005829">
    <property type="term" value="C:cytosol"/>
    <property type="evidence" value="ECO:0007669"/>
    <property type="project" value="TreeGrafter"/>
</dbReference>
<dbReference type="Pfam" id="PF00842">
    <property type="entry name" value="Ala_racemase_C"/>
    <property type="match status" value="1"/>
</dbReference>
<keyword evidence="3 5" id="KW-0663">Pyridoxal phosphate</keyword>
<feature type="active site" description="Proton acceptor; specific for L-alanine" evidence="5">
    <location>
        <position position="252"/>
    </location>
</feature>
<protein>
    <recommendedName>
        <fullName evidence="5">Alanine racemase</fullName>
        <ecNumber evidence="5">5.1.1.1</ecNumber>
    </recommendedName>
</protein>
<feature type="binding site" evidence="5 7">
    <location>
        <position position="300"/>
    </location>
    <ligand>
        <name>substrate</name>
    </ligand>
</feature>
<comment type="similarity">
    <text evidence="5">Belongs to the alanine racemase family.</text>
</comment>
<dbReference type="InterPro" id="IPR020622">
    <property type="entry name" value="Ala_racemase_pyridoxalP-BS"/>
</dbReference>
<dbReference type="SUPFAM" id="SSF51419">
    <property type="entry name" value="PLP-binding barrel"/>
    <property type="match status" value="1"/>
</dbReference>
<dbReference type="PANTHER" id="PTHR30511:SF0">
    <property type="entry name" value="ALANINE RACEMASE, CATABOLIC-RELATED"/>
    <property type="match status" value="1"/>
</dbReference>
<evidence type="ECO:0000256" key="6">
    <source>
        <dbReference type="PIRSR" id="PIRSR600821-50"/>
    </source>
</evidence>
<evidence type="ECO:0000313" key="9">
    <source>
        <dbReference type="EMBL" id="GGW79496.1"/>
    </source>
</evidence>
<reference evidence="9" key="1">
    <citation type="journal article" date="2014" name="Int. J. Syst. Evol. Microbiol.">
        <title>Complete genome sequence of Corynebacterium casei LMG S-19264T (=DSM 44701T), isolated from a smear-ripened cheese.</title>
        <authorList>
            <consortium name="US DOE Joint Genome Institute (JGI-PGF)"/>
            <person name="Walter F."/>
            <person name="Albersmeier A."/>
            <person name="Kalinowski J."/>
            <person name="Ruckert C."/>
        </authorList>
    </citation>
    <scope>NUCLEOTIDE SEQUENCE</scope>
    <source>
        <strain evidence="9">KCTC 22164</strain>
    </source>
</reference>
<dbReference type="SUPFAM" id="SSF50621">
    <property type="entry name" value="Alanine racemase C-terminal domain-like"/>
    <property type="match status" value="1"/>
</dbReference>
<dbReference type="SMART" id="SM01005">
    <property type="entry name" value="Ala_racemase_C"/>
    <property type="match status" value="1"/>
</dbReference>
<organism evidence="9 10">
    <name type="scientific">Alteromonas halophila</name>
    <dbReference type="NCBI Taxonomy" id="516698"/>
    <lineage>
        <taxon>Bacteria</taxon>
        <taxon>Pseudomonadati</taxon>
        <taxon>Pseudomonadota</taxon>
        <taxon>Gammaproteobacteria</taxon>
        <taxon>Alteromonadales</taxon>
        <taxon>Alteromonadaceae</taxon>
        <taxon>Alteromonas/Salinimonas group</taxon>
        <taxon>Alteromonas</taxon>
    </lineage>
</organism>
<dbReference type="PRINTS" id="PR00992">
    <property type="entry name" value="ALARACEMASE"/>
</dbReference>
<dbReference type="Proteomes" id="UP000631300">
    <property type="component" value="Unassembled WGS sequence"/>
</dbReference>
<evidence type="ECO:0000256" key="5">
    <source>
        <dbReference type="HAMAP-Rule" id="MF_01201"/>
    </source>
</evidence>
<dbReference type="NCBIfam" id="TIGR00492">
    <property type="entry name" value="alr"/>
    <property type="match status" value="1"/>
</dbReference>
<keyword evidence="4 5" id="KW-0413">Isomerase</keyword>
<dbReference type="Pfam" id="PF01168">
    <property type="entry name" value="Ala_racemase_N"/>
    <property type="match status" value="1"/>
</dbReference>
<evidence type="ECO:0000256" key="4">
    <source>
        <dbReference type="ARBA" id="ARBA00023235"/>
    </source>
</evidence>
<dbReference type="RefSeq" id="WP_189404085.1">
    <property type="nucleotide sequence ID" value="NZ_BMXP01000002.1"/>
</dbReference>
<feature type="domain" description="Alanine racemase C-terminal" evidence="8">
    <location>
        <begin position="231"/>
        <end position="355"/>
    </location>
</feature>
<evidence type="ECO:0000256" key="7">
    <source>
        <dbReference type="PIRSR" id="PIRSR600821-52"/>
    </source>
</evidence>
<dbReference type="InterPro" id="IPR001608">
    <property type="entry name" value="Ala_racemase_N"/>
</dbReference>
<feature type="active site" description="Proton acceptor; specific for D-alanine" evidence="5">
    <location>
        <position position="35"/>
    </location>
</feature>